<dbReference type="EMBL" id="UGOW01000001">
    <property type="protein sequence ID" value="STY19398.1"/>
    <property type="molecule type" value="Genomic_DNA"/>
</dbReference>
<feature type="transmembrane region" description="Helical" evidence="1">
    <location>
        <begin position="132"/>
        <end position="151"/>
    </location>
</feature>
<reference evidence="2 4" key="1">
    <citation type="submission" date="2015-11" db="EMBL/GenBank/DDBJ databases">
        <title>Genomic analysis of 38 Legionella species identifies large and diverse effector repertoires.</title>
        <authorList>
            <person name="Burstein D."/>
            <person name="Amaro F."/>
            <person name="Zusman T."/>
            <person name="Lifshitz Z."/>
            <person name="Cohen O."/>
            <person name="Gilbert J.A."/>
            <person name="Pupko T."/>
            <person name="Shuman H.A."/>
            <person name="Segal G."/>
        </authorList>
    </citation>
    <scope>NUCLEOTIDE SEQUENCE [LARGE SCALE GENOMIC DNA]</scope>
    <source>
        <strain evidence="2 4">ATCC 49507</strain>
    </source>
</reference>
<dbReference type="Proteomes" id="UP000254230">
    <property type="component" value="Unassembled WGS sequence"/>
</dbReference>
<evidence type="ECO:0000256" key="1">
    <source>
        <dbReference type="SAM" id="Phobius"/>
    </source>
</evidence>
<accession>A0A378L179</accession>
<organism evidence="3 5">
    <name type="scientific">Legionella quateirensis</name>
    <dbReference type="NCBI Taxonomy" id="45072"/>
    <lineage>
        <taxon>Bacteria</taxon>
        <taxon>Pseudomonadati</taxon>
        <taxon>Pseudomonadota</taxon>
        <taxon>Gammaproteobacteria</taxon>
        <taxon>Legionellales</taxon>
        <taxon>Legionellaceae</taxon>
        <taxon>Legionella</taxon>
    </lineage>
</organism>
<dbReference type="RefSeq" id="WP_058473919.1">
    <property type="nucleotide sequence ID" value="NZ_CAAAIL010000002.1"/>
</dbReference>
<dbReference type="Proteomes" id="UP000054639">
    <property type="component" value="Unassembled WGS sequence"/>
</dbReference>
<reference evidence="3 5" key="2">
    <citation type="submission" date="2018-06" db="EMBL/GenBank/DDBJ databases">
        <authorList>
            <consortium name="Pathogen Informatics"/>
            <person name="Doyle S."/>
        </authorList>
    </citation>
    <scope>NUCLEOTIDE SEQUENCE [LARGE SCALE GENOMIC DNA]</scope>
    <source>
        <strain evidence="3 5">NCTC12376</strain>
    </source>
</reference>
<evidence type="ECO:0000313" key="2">
    <source>
        <dbReference type="EMBL" id="KTD49302.1"/>
    </source>
</evidence>
<protein>
    <submittedName>
        <fullName evidence="3">Uncharacterized protein</fullName>
    </submittedName>
</protein>
<dbReference type="OrthoDB" id="5636756at2"/>
<gene>
    <name evidence="2" type="ORF">Lqua_1754</name>
    <name evidence="3" type="ORF">NCTC12376_03237</name>
</gene>
<name>A0A378L179_9GAMM</name>
<evidence type="ECO:0000313" key="3">
    <source>
        <dbReference type="EMBL" id="STY19398.1"/>
    </source>
</evidence>
<keyword evidence="1" id="KW-1133">Transmembrane helix</keyword>
<keyword evidence="1" id="KW-0812">Transmembrane</keyword>
<dbReference type="EMBL" id="LNYR01000021">
    <property type="protein sequence ID" value="KTD49302.1"/>
    <property type="molecule type" value="Genomic_DNA"/>
</dbReference>
<dbReference type="STRING" id="45072.Lqua_1754"/>
<dbReference type="AlphaFoldDB" id="A0A378L179"/>
<proteinExistence type="predicted"/>
<sequence>MPKVYNFFPKTKFFINQKTPDPKKNFFENYSDHLDFLIMHFEQKFNKLRNFEDIGTALEYIGDEAIKRLKLFDQLRDGHDFFDEVVGATALPALGIVASIASLGTAIWESAQALAIKAGIARNDHEDHLDVAAGYLILSAASIILAIASFLKSAISIITRPIVTALTGFAEQDEDRFHNEDTFVGRAFR</sequence>
<keyword evidence="4" id="KW-1185">Reference proteome</keyword>
<keyword evidence="1" id="KW-0472">Membrane</keyword>
<feature type="transmembrane region" description="Helical" evidence="1">
    <location>
        <begin position="85"/>
        <end position="108"/>
    </location>
</feature>
<evidence type="ECO:0000313" key="4">
    <source>
        <dbReference type="Proteomes" id="UP000054639"/>
    </source>
</evidence>
<evidence type="ECO:0000313" key="5">
    <source>
        <dbReference type="Proteomes" id="UP000254230"/>
    </source>
</evidence>